<sequence>MTGAREDDRQYFKKQTNRQDYYYNRKNSFGTITPYSTVPLNSTIASNHNSFTALPSLKPALEHTPVNNFNAREVSDFLNNTWKETLEQFHDDNLPESEKPELYKSTERAWGARNGLVWGQKGHLMANGNDFFDELRKSSFSQVSNGQASIAKQIERS</sequence>
<keyword evidence="2" id="KW-1185">Reference proteome</keyword>
<proteinExistence type="predicted"/>
<dbReference type="EMBL" id="CAJVPP010000103">
    <property type="protein sequence ID" value="CAG8442947.1"/>
    <property type="molecule type" value="Genomic_DNA"/>
</dbReference>
<accession>A0A9N8V5D7</accession>
<protein>
    <submittedName>
        <fullName evidence="1">10164_t:CDS:1</fullName>
    </submittedName>
</protein>
<dbReference type="Proteomes" id="UP000789375">
    <property type="component" value="Unassembled WGS sequence"/>
</dbReference>
<gene>
    <name evidence="1" type="ORF">FMOSSE_LOCUS957</name>
</gene>
<evidence type="ECO:0000313" key="1">
    <source>
        <dbReference type="EMBL" id="CAG8442947.1"/>
    </source>
</evidence>
<organism evidence="1 2">
    <name type="scientific">Funneliformis mosseae</name>
    <name type="common">Endomycorrhizal fungus</name>
    <name type="synonym">Glomus mosseae</name>
    <dbReference type="NCBI Taxonomy" id="27381"/>
    <lineage>
        <taxon>Eukaryota</taxon>
        <taxon>Fungi</taxon>
        <taxon>Fungi incertae sedis</taxon>
        <taxon>Mucoromycota</taxon>
        <taxon>Glomeromycotina</taxon>
        <taxon>Glomeromycetes</taxon>
        <taxon>Glomerales</taxon>
        <taxon>Glomeraceae</taxon>
        <taxon>Funneliformis</taxon>
    </lineage>
</organism>
<reference evidence="1" key="1">
    <citation type="submission" date="2021-06" db="EMBL/GenBank/DDBJ databases">
        <authorList>
            <person name="Kallberg Y."/>
            <person name="Tangrot J."/>
            <person name="Rosling A."/>
        </authorList>
    </citation>
    <scope>NUCLEOTIDE SEQUENCE</scope>
    <source>
        <strain evidence="1">87-6 pot B 2015</strain>
    </source>
</reference>
<dbReference type="AlphaFoldDB" id="A0A9N8V5D7"/>
<name>A0A9N8V5D7_FUNMO</name>
<evidence type="ECO:0000313" key="2">
    <source>
        <dbReference type="Proteomes" id="UP000789375"/>
    </source>
</evidence>
<comment type="caution">
    <text evidence="1">The sequence shown here is derived from an EMBL/GenBank/DDBJ whole genome shotgun (WGS) entry which is preliminary data.</text>
</comment>